<comment type="caution">
    <text evidence="1">The sequence shown here is derived from an EMBL/GenBank/DDBJ whole genome shotgun (WGS) entry which is preliminary data.</text>
</comment>
<protein>
    <submittedName>
        <fullName evidence="1">Uncharacterized protein</fullName>
    </submittedName>
</protein>
<evidence type="ECO:0000313" key="2">
    <source>
        <dbReference type="Proteomes" id="UP001152561"/>
    </source>
</evidence>
<accession>A0A9Q1R2U3</accession>
<sequence>MQSFLAELKTRYEDAKICVHDFKDEIVQTQGHILMVMKKKENFERQIVDAMELIVGIQDHVASLNPSIHQCEASNKAKGCRISVVVKTQLGQTIISPAMQPESRLLKEVKTEIEDVALDIIQGCTGETVVQGTDLSNQSTCNIDVNFLQ</sequence>
<evidence type="ECO:0000313" key="1">
    <source>
        <dbReference type="EMBL" id="KAJ8539933.1"/>
    </source>
</evidence>
<keyword evidence="2" id="KW-1185">Reference proteome</keyword>
<dbReference type="AlphaFoldDB" id="A0A9Q1R2U3"/>
<reference evidence="2" key="1">
    <citation type="journal article" date="2023" name="Proc. Natl. Acad. Sci. U.S.A.">
        <title>Genomic and structural basis for evolution of tropane alkaloid biosynthesis.</title>
        <authorList>
            <person name="Wanga Y.-J."/>
            <person name="Taina T."/>
            <person name="Yua J.-Y."/>
            <person name="Lia J."/>
            <person name="Xua B."/>
            <person name="Chenc J."/>
            <person name="D'Auriad J.C."/>
            <person name="Huanga J.-P."/>
            <person name="Huanga S.-X."/>
        </authorList>
    </citation>
    <scope>NUCLEOTIDE SEQUENCE [LARGE SCALE GENOMIC DNA]</scope>
    <source>
        <strain evidence="2">cv. KIB-2019</strain>
    </source>
</reference>
<dbReference type="Proteomes" id="UP001152561">
    <property type="component" value="Unassembled WGS sequence"/>
</dbReference>
<organism evidence="1 2">
    <name type="scientific">Anisodus acutangulus</name>
    <dbReference type="NCBI Taxonomy" id="402998"/>
    <lineage>
        <taxon>Eukaryota</taxon>
        <taxon>Viridiplantae</taxon>
        <taxon>Streptophyta</taxon>
        <taxon>Embryophyta</taxon>
        <taxon>Tracheophyta</taxon>
        <taxon>Spermatophyta</taxon>
        <taxon>Magnoliopsida</taxon>
        <taxon>eudicotyledons</taxon>
        <taxon>Gunneridae</taxon>
        <taxon>Pentapetalae</taxon>
        <taxon>asterids</taxon>
        <taxon>lamiids</taxon>
        <taxon>Solanales</taxon>
        <taxon>Solanaceae</taxon>
        <taxon>Solanoideae</taxon>
        <taxon>Hyoscyameae</taxon>
        <taxon>Anisodus</taxon>
    </lineage>
</organism>
<dbReference type="EMBL" id="JAJAGQ010000016">
    <property type="protein sequence ID" value="KAJ8539933.1"/>
    <property type="molecule type" value="Genomic_DNA"/>
</dbReference>
<gene>
    <name evidence="1" type="ORF">K7X08_026322</name>
</gene>
<proteinExistence type="predicted"/>
<name>A0A9Q1R2U3_9SOLA</name>